<name>M0N507_9EURY</name>
<comment type="caution">
    <text evidence="3">The sequence shown here is derived from an EMBL/GenBank/DDBJ whole genome shotgun (WGS) entry which is preliminary data.</text>
</comment>
<keyword evidence="1" id="KW-0472">Membrane</keyword>
<reference evidence="3 4" key="1">
    <citation type="journal article" date="2014" name="PLoS Genet.">
        <title>Phylogenetically driven sequencing of extremely halophilic archaea reveals strategies for static and dynamic osmo-response.</title>
        <authorList>
            <person name="Becker E.A."/>
            <person name="Seitzer P.M."/>
            <person name="Tritt A."/>
            <person name="Larsen D."/>
            <person name="Krusor M."/>
            <person name="Yao A.I."/>
            <person name="Wu D."/>
            <person name="Madern D."/>
            <person name="Eisen J.A."/>
            <person name="Darling A.E."/>
            <person name="Facciotti M.T."/>
        </authorList>
    </citation>
    <scope>NUCLEOTIDE SEQUENCE [LARGE SCALE GENOMIC DNA]</scope>
    <source>
        <strain evidence="3 4">JCM 13552</strain>
    </source>
</reference>
<dbReference type="eggNOG" id="arCOG02416">
    <property type="taxonomic scope" value="Archaea"/>
</dbReference>
<dbReference type="PATRIC" id="fig|1227457.3.peg.2587"/>
<feature type="transmembrane region" description="Helical" evidence="1">
    <location>
        <begin position="21"/>
        <end position="43"/>
    </location>
</feature>
<dbReference type="EMBL" id="AOMF01000163">
    <property type="protein sequence ID" value="EMA51785.1"/>
    <property type="molecule type" value="Genomic_DNA"/>
</dbReference>
<organism evidence="3 4">
    <name type="scientific">Halococcus thailandensis JCM 13552</name>
    <dbReference type="NCBI Taxonomy" id="1227457"/>
    <lineage>
        <taxon>Archaea</taxon>
        <taxon>Methanobacteriati</taxon>
        <taxon>Methanobacteriota</taxon>
        <taxon>Stenosarchaea group</taxon>
        <taxon>Halobacteria</taxon>
        <taxon>Halobacteriales</taxon>
        <taxon>Halococcaceae</taxon>
        <taxon>Halococcus</taxon>
    </lineage>
</organism>
<dbReference type="InterPro" id="IPR013373">
    <property type="entry name" value="Flagellin/pilin_N_arc"/>
</dbReference>
<dbReference type="InterPro" id="IPR012859">
    <property type="entry name" value="Pilin_N_archaeal"/>
</dbReference>
<accession>M0N507</accession>
<feature type="domain" description="Archaeal Type IV pilin N-terminal" evidence="2">
    <location>
        <begin position="13"/>
        <end position="81"/>
    </location>
</feature>
<proteinExistence type="predicted"/>
<dbReference type="OrthoDB" id="118020at2157"/>
<dbReference type="AlphaFoldDB" id="M0N507"/>
<protein>
    <recommendedName>
        <fullName evidence="2">Archaeal Type IV pilin N-terminal domain-containing protein</fullName>
    </recommendedName>
</protein>
<evidence type="ECO:0000313" key="3">
    <source>
        <dbReference type="EMBL" id="EMA51785.1"/>
    </source>
</evidence>
<evidence type="ECO:0000313" key="4">
    <source>
        <dbReference type="Proteomes" id="UP000011680"/>
    </source>
</evidence>
<evidence type="ECO:0000256" key="1">
    <source>
        <dbReference type="SAM" id="Phobius"/>
    </source>
</evidence>
<dbReference type="PANTHER" id="PTHR38138:SF1">
    <property type="entry name" value="ARCHAEAL TYPE IV PILIN N-TERMINAL DOMAIN-CONTAINING PROTEIN"/>
    <property type="match status" value="1"/>
</dbReference>
<gene>
    <name evidence="3" type="ORF">C451_13566</name>
</gene>
<dbReference type="STRING" id="1227457.C451_13566"/>
<dbReference type="Proteomes" id="UP000011680">
    <property type="component" value="Unassembled WGS sequence"/>
</dbReference>
<keyword evidence="4" id="KW-1185">Reference proteome</keyword>
<sequence length="127" mass="12879">MKEKLKQFVADKRGVSPVIGVVLMVAVVVILAAVIGAFVLGLGGNQQATPQASFSLDNGDVIYEGGDTIDGDNLKATVNGGNGSNFPSGDLTAGQSAGVTVNSGETVRVVWTDPDGGDTATLWKTTA</sequence>
<evidence type="ECO:0000259" key="2">
    <source>
        <dbReference type="Pfam" id="PF07790"/>
    </source>
</evidence>
<keyword evidence="1" id="KW-0812">Transmembrane</keyword>
<dbReference type="PANTHER" id="PTHR38138">
    <property type="entry name" value="VNG6441H"/>
    <property type="match status" value="1"/>
</dbReference>
<dbReference type="NCBIfam" id="TIGR02537">
    <property type="entry name" value="arch_flag_Nterm"/>
    <property type="match status" value="1"/>
</dbReference>
<dbReference type="Pfam" id="PF07790">
    <property type="entry name" value="Pilin_N"/>
    <property type="match status" value="1"/>
</dbReference>
<keyword evidence="1" id="KW-1133">Transmembrane helix</keyword>